<dbReference type="InterPro" id="IPR025110">
    <property type="entry name" value="AMP-bd_C"/>
</dbReference>
<comment type="caution">
    <text evidence="3">The sequence shown here is derived from an EMBL/GenBank/DDBJ whole genome shotgun (WGS) entry which is preliminary data.</text>
</comment>
<gene>
    <name evidence="3" type="ORF">H1191_10315</name>
</gene>
<proteinExistence type="predicted"/>
<dbReference type="InterPro" id="IPR050237">
    <property type="entry name" value="ATP-dep_AMP-bd_enzyme"/>
</dbReference>
<dbReference type="Pfam" id="PF00501">
    <property type="entry name" value="AMP-binding"/>
    <property type="match status" value="1"/>
</dbReference>
<dbReference type="NCBIfam" id="NF006181">
    <property type="entry name" value="PRK08314.1"/>
    <property type="match status" value="1"/>
</dbReference>
<dbReference type="Proteomes" id="UP000535491">
    <property type="component" value="Unassembled WGS sequence"/>
</dbReference>
<dbReference type="InterPro" id="IPR000873">
    <property type="entry name" value="AMP-dep_synth/lig_dom"/>
</dbReference>
<dbReference type="Pfam" id="PF13193">
    <property type="entry name" value="AMP-binding_C"/>
    <property type="match status" value="1"/>
</dbReference>
<keyword evidence="3" id="KW-0436">Ligase</keyword>
<keyword evidence="4" id="KW-1185">Reference proteome</keyword>
<dbReference type="PANTHER" id="PTHR43767">
    <property type="entry name" value="LONG-CHAIN-FATTY-ACID--COA LIGASE"/>
    <property type="match status" value="1"/>
</dbReference>
<dbReference type="Gene3D" id="3.30.300.30">
    <property type="match status" value="1"/>
</dbReference>
<evidence type="ECO:0000259" key="1">
    <source>
        <dbReference type="Pfam" id="PF00501"/>
    </source>
</evidence>
<dbReference type="SUPFAM" id="SSF56801">
    <property type="entry name" value="Acetyl-CoA synthetase-like"/>
    <property type="match status" value="1"/>
</dbReference>
<dbReference type="Gene3D" id="3.40.50.12780">
    <property type="entry name" value="N-terminal domain of ligase-like"/>
    <property type="match status" value="1"/>
</dbReference>
<dbReference type="GO" id="GO:0016878">
    <property type="term" value="F:acid-thiol ligase activity"/>
    <property type="evidence" value="ECO:0007669"/>
    <property type="project" value="UniProtKB-ARBA"/>
</dbReference>
<name>A0A7W1WRL9_9BACL</name>
<dbReference type="PANTHER" id="PTHR43767:SF1">
    <property type="entry name" value="NONRIBOSOMAL PEPTIDE SYNTHASE PES1 (EUROFUNG)-RELATED"/>
    <property type="match status" value="1"/>
</dbReference>
<dbReference type="InterPro" id="IPR042099">
    <property type="entry name" value="ANL_N_sf"/>
</dbReference>
<reference evidence="3 4" key="1">
    <citation type="submission" date="2020-07" db="EMBL/GenBank/DDBJ databases">
        <authorList>
            <person name="Feng H."/>
        </authorList>
    </citation>
    <scope>NUCLEOTIDE SEQUENCE [LARGE SCALE GENOMIC DNA]</scope>
    <source>
        <strain evidence="4">s-10</strain>
    </source>
</reference>
<feature type="domain" description="AMP-binding enzyme C-terminal" evidence="2">
    <location>
        <begin position="465"/>
        <end position="542"/>
    </location>
</feature>
<dbReference type="PROSITE" id="PS00455">
    <property type="entry name" value="AMP_BINDING"/>
    <property type="match status" value="1"/>
</dbReference>
<dbReference type="AlphaFoldDB" id="A0A7W1WRL9"/>
<feature type="domain" description="AMP-dependent synthetase/ligase" evidence="1">
    <location>
        <begin position="30"/>
        <end position="411"/>
    </location>
</feature>
<dbReference type="InterPro" id="IPR045851">
    <property type="entry name" value="AMP-bd_C_sf"/>
</dbReference>
<dbReference type="EMBL" id="JACEIQ010000009">
    <property type="protein sequence ID" value="MBA4494698.1"/>
    <property type="molecule type" value="Genomic_DNA"/>
</dbReference>
<sequence>MFNRHFAHWPPLLPKTLTVSCTPIHDNLFVTARRYPGKPAIIYYGGILTYQELVDEVQKVAGFLQKQLGIKSGDRVAIYMQNAPQYVVAYYAILLADAVVVPINPMNKTEELDLYVKDCQAEVAIVGLELYNLAAPLLQRGSLRHLIVASYSSYANPASEDQSLWPEEVQLPPHKVEDANVTEWLDILSMNLKPEQSQAQADDLAVLPYTSGTTGKPRGCIHFHRTVQANTFGAAAWVNLASDSVALTSLPLFHVTGMVHSMHAPIVAGGTLVMMTRWNRELAARWIERYGCTHWTNISTMVVDFLAQSKIDAYRLDSLLFVGGGGASLPEAVGKKLYDLTGLSYIEGYGLTETMAQTHFNPPNRPKLQCLGIPSFDVDARVIDIESKKELGPGEAGEVVVHGPQVFSGYWNRPEETKESFIDIDGKRFFRTGDIARYDEEGYFFIVDRFKRMINVSGFKVWPTEVESILFSHPAVRQVCVVGTPDQRSGEVVKAFVILQDQQETEVDEAEIIEWAKERMAAYKCPRKIEFVQTLPMTSTGKILWRELQEREFKKVRDKNKTEEKE</sequence>
<evidence type="ECO:0000313" key="3">
    <source>
        <dbReference type="EMBL" id="MBA4494698.1"/>
    </source>
</evidence>
<organism evidence="3 4">
    <name type="scientific">Paenactinomyces guangxiensis</name>
    <dbReference type="NCBI Taxonomy" id="1490290"/>
    <lineage>
        <taxon>Bacteria</taxon>
        <taxon>Bacillati</taxon>
        <taxon>Bacillota</taxon>
        <taxon>Bacilli</taxon>
        <taxon>Bacillales</taxon>
        <taxon>Thermoactinomycetaceae</taxon>
        <taxon>Paenactinomyces</taxon>
    </lineage>
</organism>
<protein>
    <submittedName>
        <fullName evidence="3">Long-chain fatty acid--CoA ligase</fullName>
    </submittedName>
</protein>
<accession>A0A7W1WRL9</accession>
<evidence type="ECO:0000259" key="2">
    <source>
        <dbReference type="Pfam" id="PF13193"/>
    </source>
</evidence>
<dbReference type="RefSeq" id="WP_181751935.1">
    <property type="nucleotide sequence ID" value="NZ_JACEIQ010000009.1"/>
</dbReference>
<evidence type="ECO:0000313" key="4">
    <source>
        <dbReference type="Proteomes" id="UP000535491"/>
    </source>
</evidence>
<dbReference type="InterPro" id="IPR020845">
    <property type="entry name" value="AMP-binding_CS"/>
</dbReference>